<sequence length="92" mass="10231">MKQLSTSYVAEHMLQTGKLYSAAELAFELGTNTKVASAKLFNIRVTKKYECEIKPAPNRKVRVIAIDGVSVSKNALWDFVLFSRPINSGLIL</sequence>
<gene>
    <name evidence="1" type="ORF">OHT75_02720</name>
</gene>
<dbReference type="RefSeq" id="WP_264724882.1">
    <property type="nucleotide sequence ID" value="NZ_JAPDMX010000003.1"/>
</dbReference>
<evidence type="ECO:0000313" key="1">
    <source>
        <dbReference type="EMBL" id="MCW3171390.1"/>
    </source>
</evidence>
<keyword evidence="2" id="KW-1185">Reference proteome</keyword>
<name>A0ABT3I5P3_9GAMM</name>
<dbReference type="Proteomes" id="UP001163714">
    <property type="component" value="Unassembled WGS sequence"/>
</dbReference>
<organism evidence="1 2">
    <name type="scientific">Shewanella subflava</name>
    <dbReference type="NCBI Taxonomy" id="2986476"/>
    <lineage>
        <taxon>Bacteria</taxon>
        <taxon>Pseudomonadati</taxon>
        <taxon>Pseudomonadota</taxon>
        <taxon>Gammaproteobacteria</taxon>
        <taxon>Alteromonadales</taxon>
        <taxon>Shewanellaceae</taxon>
        <taxon>Shewanella</taxon>
    </lineage>
</organism>
<reference evidence="1" key="1">
    <citation type="submission" date="2022-10" db="EMBL/GenBank/DDBJ databases">
        <title>Shewanella flava sp. nov, isolated from the estuary of the Fenhe River into the Yellow River.</title>
        <authorList>
            <person name="Li Y."/>
        </authorList>
    </citation>
    <scope>NUCLEOTIDE SEQUENCE</scope>
    <source>
        <strain evidence="1">FYR11-62</strain>
    </source>
</reference>
<accession>A0ABT3I5P3</accession>
<proteinExistence type="predicted"/>
<comment type="caution">
    <text evidence="1">The sequence shown here is derived from an EMBL/GenBank/DDBJ whole genome shotgun (WGS) entry which is preliminary data.</text>
</comment>
<protein>
    <submittedName>
        <fullName evidence="1">Uncharacterized protein</fullName>
    </submittedName>
</protein>
<dbReference type="EMBL" id="JAPDMX010000003">
    <property type="protein sequence ID" value="MCW3171390.1"/>
    <property type="molecule type" value="Genomic_DNA"/>
</dbReference>
<evidence type="ECO:0000313" key="2">
    <source>
        <dbReference type="Proteomes" id="UP001163714"/>
    </source>
</evidence>